<keyword evidence="5" id="KW-0472">Membrane</keyword>
<dbReference type="OrthoDB" id="1732432at2759"/>
<dbReference type="GO" id="GO:0008324">
    <property type="term" value="F:monoatomic cation transmembrane transporter activity"/>
    <property type="evidence" value="ECO:0007669"/>
    <property type="project" value="InterPro"/>
</dbReference>
<keyword evidence="7" id="KW-1185">Reference proteome</keyword>
<accession>D7SS49</accession>
<organism evidence="6 7">
    <name type="scientific">Vitis vinifera</name>
    <name type="common">Grape</name>
    <dbReference type="NCBI Taxonomy" id="29760"/>
    <lineage>
        <taxon>Eukaryota</taxon>
        <taxon>Viridiplantae</taxon>
        <taxon>Streptophyta</taxon>
        <taxon>Embryophyta</taxon>
        <taxon>Tracheophyta</taxon>
        <taxon>Spermatophyta</taxon>
        <taxon>Magnoliopsida</taxon>
        <taxon>eudicotyledons</taxon>
        <taxon>Gunneridae</taxon>
        <taxon>Pentapetalae</taxon>
        <taxon>rosids</taxon>
        <taxon>Vitales</taxon>
        <taxon>Vitaceae</taxon>
        <taxon>Viteae</taxon>
        <taxon>Vitis</taxon>
    </lineage>
</organism>
<dbReference type="InterPro" id="IPR040177">
    <property type="entry name" value="SLC30A9"/>
</dbReference>
<evidence type="ECO:0000313" key="6">
    <source>
        <dbReference type="EMBL" id="CBI18481.3"/>
    </source>
</evidence>
<dbReference type="STRING" id="29760.D7SS49"/>
<keyword evidence="4" id="KW-1133">Transmembrane helix</keyword>
<evidence type="ECO:0000256" key="4">
    <source>
        <dbReference type="ARBA" id="ARBA00022989"/>
    </source>
</evidence>
<reference evidence="7" key="1">
    <citation type="journal article" date="2007" name="Nature">
        <title>The grapevine genome sequence suggests ancestral hexaploidization in major angiosperm phyla.</title>
        <authorList>
            <consortium name="The French-Italian Public Consortium for Grapevine Genome Characterization."/>
            <person name="Jaillon O."/>
            <person name="Aury J.-M."/>
            <person name="Noel B."/>
            <person name="Policriti A."/>
            <person name="Clepet C."/>
            <person name="Casagrande A."/>
            <person name="Choisne N."/>
            <person name="Aubourg S."/>
            <person name="Vitulo N."/>
            <person name="Jubin C."/>
            <person name="Vezzi A."/>
            <person name="Legeai F."/>
            <person name="Hugueney P."/>
            <person name="Dasilva C."/>
            <person name="Horner D."/>
            <person name="Mica E."/>
            <person name="Jublot D."/>
            <person name="Poulain J."/>
            <person name="Bruyere C."/>
            <person name="Billault A."/>
            <person name="Segurens B."/>
            <person name="Gouyvenoux M."/>
            <person name="Ugarte E."/>
            <person name="Cattonaro F."/>
            <person name="Anthouard V."/>
            <person name="Vico V."/>
            <person name="Del Fabbro C."/>
            <person name="Alaux M."/>
            <person name="Di Gaspero G."/>
            <person name="Dumas V."/>
            <person name="Felice N."/>
            <person name="Paillard S."/>
            <person name="Juman I."/>
            <person name="Moroldo M."/>
            <person name="Scalabrin S."/>
            <person name="Canaguier A."/>
            <person name="Le Clainche I."/>
            <person name="Malacrida G."/>
            <person name="Durand E."/>
            <person name="Pesole G."/>
            <person name="Laucou V."/>
            <person name="Chatelet P."/>
            <person name="Merdinoglu D."/>
            <person name="Delledonne M."/>
            <person name="Pezzotti M."/>
            <person name="Lecharny A."/>
            <person name="Scarpelli C."/>
            <person name="Artiguenave F."/>
            <person name="Pe M.E."/>
            <person name="Valle G."/>
            <person name="Morgante M."/>
            <person name="Caboche M."/>
            <person name="Adam-Blondon A.-F."/>
            <person name="Weissenbach J."/>
            <person name="Quetier F."/>
            <person name="Wincker P."/>
        </authorList>
    </citation>
    <scope>NUCLEOTIDE SEQUENCE [LARGE SCALE GENOMIC DNA]</scope>
    <source>
        <strain evidence="7">cv. Pinot noir / PN40024</strain>
    </source>
</reference>
<gene>
    <name evidence="6" type="ordered locus">VIT_09s0054g00240</name>
</gene>
<dbReference type="Gene3D" id="1.20.1510.10">
    <property type="entry name" value="Cation efflux protein transmembrane domain"/>
    <property type="match status" value="1"/>
</dbReference>
<evidence type="ECO:0000256" key="2">
    <source>
        <dbReference type="ARBA" id="ARBA00022448"/>
    </source>
</evidence>
<dbReference type="PANTHER" id="PTHR13414:SF9">
    <property type="entry name" value="PROTON-COUPLED ZINC ANTIPORTER SLC30A9, MITOCHONDRIAL"/>
    <property type="match status" value="1"/>
</dbReference>
<keyword evidence="2" id="KW-0813">Transport</keyword>
<dbReference type="AlphaFoldDB" id="D7SS49"/>
<dbReference type="eggNOG" id="KOG2802">
    <property type="taxonomic scope" value="Eukaryota"/>
</dbReference>
<dbReference type="PANTHER" id="PTHR13414">
    <property type="entry name" value="HUEL-CATION TRANSPORTER"/>
    <property type="match status" value="1"/>
</dbReference>
<sequence>MLAEVVHSAADFANQALLAYGLSSSRRAPDAIHPRGRDNDEHEKLELWRWHKETFISTTHISTYA</sequence>
<dbReference type="PaxDb" id="29760-VIT_09s0054g00240.t01"/>
<dbReference type="EMBL" id="FN594972">
    <property type="protein sequence ID" value="CBI18481.3"/>
    <property type="molecule type" value="Genomic_DNA"/>
</dbReference>
<protein>
    <recommendedName>
        <fullName evidence="8">Metal tolerance protein C4</fullName>
    </recommendedName>
</protein>
<evidence type="ECO:0000313" key="7">
    <source>
        <dbReference type="Proteomes" id="UP000009183"/>
    </source>
</evidence>
<evidence type="ECO:0000256" key="3">
    <source>
        <dbReference type="ARBA" id="ARBA00022692"/>
    </source>
</evidence>
<evidence type="ECO:0008006" key="8">
    <source>
        <dbReference type="Google" id="ProtNLM"/>
    </source>
</evidence>
<name>D7SS49_VITVI</name>
<dbReference type="InParanoid" id="D7SS49"/>
<dbReference type="InterPro" id="IPR027469">
    <property type="entry name" value="Cation_efflux_TMD_sf"/>
</dbReference>
<comment type="subcellular location">
    <subcellularLocation>
        <location evidence="1">Membrane</location>
        <topology evidence="1">Multi-pass membrane protein</topology>
    </subcellularLocation>
</comment>
<evidence type="ECO:0000256" key="5">
    <source>
        <dbReference type="ARBA" id="ARBA00023136"/>
    </source>
</evidence>
<dbReference type="SUPFAM" id="SSF161111">
    <property type="entry name" value="Cation efflux protein transmembrane domain-like"/>
    <property type="match status" value="1"/>
</dbReference>
<evidence type="ECO:0000256" key="1">
    <source>
        <dbReference type="ARBA" id="ARBA00004141"/>
    </source>
</evidence>
<dbReference type="Proteomes" id="UP000009183">
    <property type="component" value="Chromosome 9"/>
</dbReference>
<dbReference type="GO" id="GO:0006829">
    <property type="term" value="P:zinc ion transport"/>
    <property type="evidence" value="ECO:0007669"/>
    <property type="project" value="InterPro"/>
</dbReference>
<dbReference type="HOGENOM" id="CLU_2854262_0_0_1"/>
<keyword evidence="3" id="KW-0812">Transmembrane</keyword>
<proteinExistence type="predicted"/>
<dbReference type="GO" id="GO:0016020">
    <property type="term" value="C:membrane"/>
    <property type="evidence" value="ECO:0007669"/>
    <property type="project" value="UniProtKB-SubCell"/>
</dbReference>